<gene>
    <name evidence="10" type="ORF">SAMN02745129_2985</name>
</gene>
<dbReference type="AlphaFoldDB" id="A0A1M5VU11"/>
<feature type="transmembrane region" description="Helical" evidence="9">
    <location>
        <begin position="76"/>
        <end position="98"/>
    </location>
</feature>
<feature type="transmembrane region" description="Helical" evidence="9">
    <location>
        <begin position="340"/>
        <end position="360"/>
    </location>
</feature>
<feature type="transmembrane region" description="Helical" evidence="9">
    <location>
        <begin position="226"/>
        <end position="250"/>
    </location>
</feature>
<accession>A0A1M5VU11</accession>
<dbReference type="InterPro" id="IPR004685">
    <property type="entry name" value="Brnchd-chn_aa_trnsp_Livcs"/>
</dbReference>
<feature type="transmembrane region" description="Helical" evidence="9">
    <location>
        <begin position="270"/>
        <end position="303"/>
    </location>
</feature>
<keyword evidence="5 9" id="KW-0812">Transmembrane</keyword>
<dbReference type="GO" id="GO:0015820">
    <property type="term" value="P:L-leucine transport"/>
    <property type="evidence" value="ECO:0007669"/>
    <property type="project" value="TreeGrafter"/>
</dbReference>
<evidence type="ECO:0000313" key="11">
    <source>
        <dbReference type="Proteomes" id="UP000184268"/>
    </source>
</evidence>
<feature type="transmembrane region" description="Helical" evidence="9">
    <location>
        <begin position="372"/>
        <end position="398"/>
    </location>
</feature>
<dbReference type="Proteomes" id="UP000184268">
    <property type="component" value="Unassembled WGS sequence"/>
</dbReference>
<comment type="function">
    <text evidence="9">Component of the transport system for branched-chain amino acids.</text>
</comment>
<keyword evidence="6 9" id="KW-0029">Amino-acid transport</keyword>
<feature type="transmembrane region" description="Helical" evidence="9">
    <location>
        <begin position="12"/>
        <end position="29"/>
    </location>
</feature>
<name>A0A1M5VU11_9GAMM</name>
<evidence type="ECO:0000256" key="7">
    <source>
        <dbReference type="ARBA" id="ARBA00022989"/>
    </source>
</evidence>
<keyword evidence="3 9" id="KW-0813">Transport</keyword>
<feature type="transmembrane region" description="Helical" evidence="9">
    <location>
        <begin position="152"/>
        <end position="174"/>
    </location>
</feature>
<dbReference type="GO" id="GO:0005886">
    <property type="term" value="C:plasma membrane"/>
    <property type="evidence" value="ECO:0007669"/>
    <property type="project" value="UniProtKB-SubCell"/>
</dbReference>
<evidence type="ECO:0000256" key="1">
    <source>
        <dbReference type="ARBA" id="ARBA00004651"/>
    </source>
</evidence>
<feature type="transmembrane region" description="Helical" evidence="9">
    <location>
        <begin position="194"/>
        <end position="214"/>
    </location>
</feature>
<evidence type="ECO:0000256" key="9">
    <source>
        <dbReference type="RuleBase" id="RU362122"/>
    </source>
</evidence>
<feature type="transmembrane region" description="Helical" evidence="9">
    <location>
        <begin position="315"/>
        <end position="334"/>
    </location>
</feature>
<evidence type="ECO:0000256" key="3">
    <source>
        <dbReference type="ARBA" id="ARBA00022448"/>
    </source>
</evidence>
<comment type="subcellular location">
    <subcellularLocation>
        <location evidence="9">Cell inner membrane</location>
        <topology evidence="9">Multi-pass membrane protein</topology>
    </subcellularLocation>
    <subcellularLocation>
        <location evidence="1">Cell membrane</location>
        <topology evidence="1">Multi-pass membrane protein</topology>
    </subcellularLocation>
</comment>
<comment type="similarity">
    <text evidence="2 9">Belongs to the branched chain amino acid transporter family.</text>
</comment>
<evidence type="ECO:0000256" key="2">
    <source>
        <dbReference type="ARBA" id="ARBA00008540"/>
    </source>
</evidence>
<evidence type="ECO:0000256" key="6">
    <source>
        <dbReference type="ARBA" id="ARBA00022970"/>
    </source>
</evidence>
<dbReference type="PANTHER" id="PTHR30588">
    <property type="entry name" value="BRANCHED-CHAIN AMINO ACID TRANSPORT SYSTEM 2 CARRIER PROTEIN"/>
    <property type="match status" value="1"/>
</dbReference>
<protein>
    <recommendedName>
        <fullName evidence="9">Branched-chain amino acid transport system carrier protein</fullName>
    </recommendedName>
</protein>
<keyword evidence="11" id="KW-1185">Reference proteome</keyword>
<feature type="transmembrane region" description="Helical" evidence="9">
    <location>
        <begin position="41"/>
        <end position="64"/>
    </location>
</feature>
<evidence type="ECO:0000313" key="10">
    <source>
        <dbReference type="EMBL" id="SHH78660.1"/>
    </source>
</evidence>
<dbReference type="GO" id="GO:0015190">
    <property type="term" value="F:L-leucine transmembrane transporter activity"/>
    <property type="evidence" value="ECO:0007669"/>
    <property type="project" value="TreeGrafter"/>
</dbReference>
<dbReference type="Pfam" id="PF05525">
    <property type="entry name" value="Branch_AA_trans"/>
    <property type="match status" value="1"/>
</dbReference>
<feature type="transmembrane region" description="Helical" evidence="9">
    <location>
        <begin position="123"/>
        <end position="140"/>
    </location>
</feature>
<dbReference type="STRING" id="299255.SAMN02745129_2985"/>
<dbReference type="OrthoDB" id="9783920at2"/>
<keyword evidence="4" id="KW-1003">Cell membrane</keyword>
<keyword evidence="8 9" id="KW-0472">Membrane</keyword>
<dbReference type="EMBL" id="FQXG01000004">
    <property type="protein sequence ID" value="SHH78660.1"/>
    <property type="molecule type" value="Genomic_DNA"/>
</dbReference>
<evidence type="ECO:0000256" key="4">
    <source>
        <dbReference type="ARBA" id="ARBA00022475"/>
    </source>
</evidence>
<dbReference type="NCBIfam" id="TIGR00796">
    <property type="entry name" value="livcs"/>
    <property type="match status" value="1"/>
</dbReference>
<reference evidence="10 11" key="1">
    <citation type="submission" date="2016-11" db="EMBL/GenBank/DDBJ databases">
        <authorList>
            <person name="Jaros S."/>
            <person name="Januszkiewicz K."/>
            <person name="Wedrychowicz H."/>
        </authorList>
    </citation>
    <scope>NUCLEOTIDE SEQUENCE [LARGE SCALE GENOMIC DNA]</scope>
    <source>
        <strain evidence="10 11">DSM 16917</strain>
    </source>
</reference>
<evidence type="ECO:0000256" key="8">
    <source>
        <dbReference type="ARBA" id="ARBA00023136"/>
    </source>
</evidence>
<keyword evidence="7 9" id="KW-1133">Transmembrane helix</keyword>
<dbReference type="PANTHER" id="PTHR30588:SF0">
    <property type="entry name" value="BRANCHED-CHAIN AMINO ACID PERMEASE BRNQ"/>
    <property type="match status" value="1"/>
</dbReference>
<dbReference type="GO" id="GO:0015188">
    <property type="term" value="F:L-isoleucine transmembrane transporter activity"/>
    <property type="evidence" value="ECO:0007669"/>
    <property type="project" value="TreeGrafter"/>
</dbReference>
<sequence>MSKRLSTTDTLSFGFMLFAFFLGAGNIIFPPLAGLQSGENLMPAMMGFLITAVGLPLICLVAIAKIGGGIPSMTKGLPTWVGTAIAATIFVVIGPAFATPRTGLVAYEIGAVPFLQDPSSSTQVIFTIAFFAIATLLALYPGKLMDIVGKALTPTLILLLTALAVSVLVAPSVPAGEATGAWAEDAFTTGFLEGYMTMDALGALIFGTLLVDILRRKGVTDSGDQARYMMIAGVIAAIGLAFVYISLFYVGGASAEIAATADNGGAILSAYVQSMFGGFGAVILAAVVVLACLTTAVGLTTAFAEYFNSKIKLGYRNWVLICAAVCLVVANLTLSELIAISIPVLFVVYPIAMALVIYVFARPAIAARTTTLAAMLIGALVTGVASGLNVAGLAQPLVAQFSILPLFDQHMGWIVPVIAALTFGLVYKRNERALATAEEQA</sequence>
<organism evidence="10 11">
    <name type="scientific">Ferrimonas marina</name>
    <dbReference type="NCBI Taxonomy" id="299255"/>
    <lineage>
        <taxon>Bacteria</taxon>
        <taxon>Pseudomonadati</taxon>
        <taxon>Pseudomonadota</taxon>
        <taxon>Gammaproteobacteria</taxon>
        <taxon>Alteromonadales</taxon>
        <taxon>Ferrimonadaceae</taxon>
        <taxon>Ferrimonas</taxon>
    </lineage>
</organism>
<dbReference type="GO" id="GO:0015818">
    <property type="term" value="P:isoleucine transport"/>
    <property type="evidence" value="ECO:0007669"/>
    <property type="project" value="TreeGrafter"/>
</dbReference>
<proteinExistence type="inferred from homology"/>
<dbReference type="GO" id="GO:0005304">
    <property type="term" value="F:L-valine transmembrane transporter activity"/>
    <property type="evidence" value="ECO:0007669"/>
    <property type="project" value="TreeGrafter"/>
</dbReference>
<feature type="transmembrane region" description="Helical" evidence="9">
    <location>
        <begin position="410"/>
        <end position="427"/>
    </location>
</feature>
<evidence type="ECO:0000256" key="5">
    <source>
        <dbReference type="ARBA" id="ARBA00022692"/>
    </source>
</evidence>